<dbReference type="EMBL" id="AHEJ01000067">
    <property type="protein sequence ID" value="EOP62473.1"/>
    <property type="molecule type" value="Genomic_DNA"/>
</dbReference>
<evidence type="ECO:0000313" key="2">
    <source>
        <dbReference type="Proteomes" id="UP000013989"/>
    </source>
</evidence>
<proteinExistence type="predicted"/>
<accession>A0A9W5QFT0</accession>
<reference evidence="1 2" key="1">
    <citation type="submission" date="2012-12" db="EMBL/GenBank/DDBJ databases">
        <title>The Genome Sequence of Bacillus cereus ISP2954.</title>
        <authorList>
            <consortium name="The Broad Institute Genome Sequencing Platform"/>
            <consortium name="The Broad Institute Genome Sequencing Center for Infectious Disease"/>
            <person name="Feldgarden M."/>
            <person name="Van der Auwera G.A."/>
            <person name="Mahillon J."/>
            <person name="Duprez V."/>
            <person name="Timmery S."/>
            <person name="Mattelet C."/>
            <person name="Dierick K."/>
            <person name="Sun M."/>
            <person name="Yu Z."/>
            <person name="Zhu L."/>
            <person name="Hu X."/>
            <person name="Shank E.B."/>
            <person name="Swiecicka I."/>
            <person name="Hansen B.M."/>
            <person name="Andrup L."/>
            <person name="Walker B."/>
            <person name="Young S.K."/>
            <person name="Zeng Q."/>
            <person name="Gargeya S."/>
            <person name="Fitzgerald M."/>
            <person name="Haas B."/>
            <person name="Abouelleil A."/>
            <person name="Alvarado L."/>
            <person name="Arachchi H.M."/>
            <person name="Berlin A.M."/>
            <person name="Chapman S.B."/>
            <person name="Dewar J."/>
            <person name="Goldberg J."/>
            <person name="Griggs A."/>
            <person name="Gujja S."/>
            <person name="Hansen M."/>
            <person name="Howarth C."/>
            <person name="Imamovic A."/>
            <person name="Larimer J."/>
            <person name="McCowan C."/>
            <person name="Murphy C."/>
            <person name="Neiman D."/>
            <person name="Pearson M."/>
            <person name="Priest M."/>
            <person name="Roberts A."/>
            <person name="Saif S."/>
            <person name="Shea T."/>
            <person name="Sisk P."/>
            <person name="Sykes S."/>
            <person name="Wortman J."/>
            <person name="Nusbaum C."/>
            <person name="Birren B."/>
        </authorList>
    </citation>
    <scope>NUCLEOTIDE SEQUENCE [LARGE SCALE GENOMIC DNA]</scope>
    <source>
        <strain evidence="1 2">ISP2954</strain>
    </source>
</reference>
<evidence type="ECO:0000313" key="1">
    <source>
        <dbReference type="EMBL" id="EOP62473.1"/>
    </source>
</evidence>
<protein>
    <submittedName>
        <fullName evidence="1">Uncharacterized protein</fullName>
    </submittedName>
</protein>
<dbReference type="AlphaFoldDB" id="A0A9W5QFT0"/>
<name>A0A9W5QFT0_BACCE</name>
<dbReference type="Proteomes" id="UP000013989">
    <property type="component" value="Unassembled WGS sequence"/>
</dbReference>
<sequence>MGYFNVELMKAEITQEEAIYSYKLYTKDS</sequence>
<gene>
    <name evidence="1" type="ORF">IGU_06681</name>
</gene>
<comment type="caution">
    <text evidence="1">The sequence shown here is derived from an EMBL/GenBank/DDBJ whole genome shotgun (WGS) entry which is preliminary data.</text>
</comment>
<organism evidence="1 2">
    <name type="scientific">Bacillus cereus ISP2954</name>
    <dbReference type="NCBI Taxonomy" id="1053215"/>
    <lineage>
        <taxon>Bacteria</taxon>
        <taxon>Bacillati</taxon>
        <taxon>Bacillota</taxon>
        <taxon>Bacilli</taxon>
        <taxon>Bacillales</taxon>
        <taxon>Bacillaceae</taxon>
        <taxon>Bacillus</taxon>
        <taxon>Bacillus cereus group</taxon>
    </lineage>
</organism>